<feature type="compositionally biased region" description="Basic and acidic residues" evidence="8">
    <location>
        <begin position="639"/>
        <end position="651"/>
    </location>
</feature>
<organism evidence="9 10">
    <name type="scientific">Octadecabacter dasysiphoniae</name>
    <dbReference type="NCBI Taxonomy" id="2909341"/>
    <lineage>
        <taxon>Bacteria</taxon>
        <taxon>Pseudomonadati</taxon>
        <taxon>Pseudomonadota</taxon>
        <taxon>Alphaproteobacteria</taxon>
        <taxon>Rhodobacterales</taxon>
        <taxon>Roseobacteraceae</taxon>
        <taxon>Octadecabacter</taxon>
    </lineage>
</organism>
<dbReference type="Gene3D" id="2.150.10.10">
    <property type="entry name" value="Serralysin-like metalloprotease, C-terminal"/>
    <property type="match status" value="5"/>
</dbReference>
<dbReference type="InterPro" id="IPR017853">
    <property type="entry name" value="GH"/>
</dbReference>
<dbReference type="PANTHER" id="PTHR38340:SF1">
    <property type="entry name" value="S-LAYER PROTEIN"/>
    <property type="match status" value="1"/>
</dbReference>
<dbReference type="InterPro" id="IPR050557">
    <property type="entry name" value="RTX_toxin/Mannuronan_C5-epim"/>
</dbReference>
<evidence type="ECO:0000313" key="9">
    <source>
        <dbReference type="EMBL" id="MCF2869448.1"/>
    </source>
</evidence>
<dbReference type="InterPro" id="IPR011049">
    <property type="entry name" value="Serralysin-like_metalloprot_C"/>
</dbReference>
<feature type="region of interest" description="Disordered" evidence="8">
    <location>
        <begin position="779"/>
        <end position="834"/>
    </location>
</feature>
<dbReference type="Proteomes" id="UP001200557">
    <property type="component" value="Unassembled WGS sequence"/>
</dbReference>
<comment type="subcellular location">
    <subcellularLocation>
        <location evidence="1">Membrane</location>
    </subcellularLocation>
    <subcellularLocation>
        <location evidence="2">Secreted</location>
    </subcellularLocation>
</comment>
<keyword evidence="3" id="KW-0964">Secreted</keyword>
<dbReference type="Pfam" id="PF00353">
    <property type="entry name" value="HemolysinCabind"/>
    <property type="match status" value="10"/>
</dbReference>
<feature type="compositionally biased region" description="Low complexity" evidence="8">
    <location>
        <begin position="562"/>
        <end position="571"/>
    </location>
</feature>
<comment type="caution">
    <text evidence="9">The sequence shown here is derived from an EMBL/GenBank/DDBJ whole genome shotgun (WGS) entry which is preliminary data.</text>
</comment>
<evidence type="ECO:0000256" key="2">
    <source>
        <dbReference type="ARBA" id="ARBA00004613"/>
    </source>
</evidence>
<feature type="region of interest" description="Disordered" evidence="8">
    <location>
        <begin position="625"/>
        <end position="679"/>
    </location>
</feature>
<feature type="compositionally biased region" description="Polar residues" evidence="8">
    <location>
        <begin position="720"/>
        <end position="731"/>
    </location>
</feature>
<dbReference type="PRINTS" id="PR00313">
    <property type="entry name" value="CABNDNGRPT"/>
</dbReference>
<dbReference type="PRINTS" id="PR01488">
    <property type="entry name" value="RTXTOXINA"/>
</dbReference>
<evidence type="ECO:0000256" key="3">
    <source>
        <dbReference type="ARBA" id="ARBA00022525"/>
    </source>
</evidence>
<evidence type="ECO:0000256" key="6">
    <source>
        <dbReference type="ARBA" id="ARBA00023026"/>
    </source>
</evidence>
<name>A0ABS9CTT8_9RHOB</name>
<dbReference type="EMBL" id="JAKGAQ010000001">
    <property type="protein sequence ID" value="MCF2869448.1"/>
    <property type="molecule type" value="Genomic_DNA"/>
</dbReference>
<evidence type="ECO:0000256" key="1">
    <source>
        <dbReference type="ARBA" id="ARBA00004370"/>
    </source>
</evidence>
<dbReference type="Gene3D" id="3.20.20.80">
    <property type="entry name" value="Glycosidases"/>
    <property type="match status" value="1"/>
</dbReference>
<dbReference type="SUPFAM" id="SSF51120">
    <property type="entry name" value="beta-Roll"/>
    <property type="match status" value="4"/>
</dbReference>
<dbReference type="InterPro" id="IPR001343">
    <property type="entry name" value="Hemolysn_Ca-bd"/>
</dbReference>
<dbReference type="PANTHER" id="PTHR38340">
    <property type="entry name" value="S-LAYER PROTEIN"/>
    <property type="match status" value="1"/>
</dbReference>
<evidence type="ECO:0000313" key="10">
    <source>
        <dbReference type="Proteomes" id="UP001200557"/>
    </source>
</evidence>
<evidence type="ECO:0000256" key="8">
    <source>
        <dbReference type="SAM" id="MobiDB-lite"/>
    </source>
</evidence>
<protein>
    <recommendedName>
        <fullName evidence="11">Calcium-binding protein</fullName>
    </recommendedName>
</protein>
<accession>A0ABS9CTT8</accession>
<dbReference type="PROSITE" id="PS00330">
    <property type="entry name" value="HEMOLYSIN_CALCIUM"/>
    <property type="match status" value="8"/>
</dbReference>
<feature type="compositionally biased region" description="Basic and acidic residues" evidence="8">
    <location>
        <begin position="813"/>
        <end position="825"/>
    </location>
</feature>
<evidence type="ECO:0000256" key="7">
    <source>
        <dbReference type="ARBA" id="ARBA00023136"/>
    </source>
</evidence>
<keyword evidence="4" id="KW-0800">Toxin</keyword>
<sequence length="976" mass="103426">MASQLEYIAVEGDKVTDYMFGGNLLANRGEIYGEGQYDTAINDLGVTTLRYPGGSRTEKSFDITDPDAEQVVDKQTGQVDDWIALTDFFSYAQENGHPVSIVVPTRFNLSDEVDESGNRTPDFNDEELRTFIRNVATGKYGDPEITTFEIGNEYWHSGQMNSVEYGRLAVAMTEIIHDELDAVAAEFPDSADIQITVQMGLNYGYASLSARFDGMDTDVALAAANLEFGLNLGDKALYSSGTINWGYVSNMIIINEFEENQSMHLINGVIAHVYSLGESNEWSRVSELKLVEDTWMENYPDLDIHVTEWNQRGVTEQLDRHEDYGLHQAEEILNLMEEFIRAGVDFAQVWPLLQFTDNALNFGFVYEETNAPGAMFRMMADNLPGKSLLDFNPASEYVTEVEFEHISVHGFADQTDLVLYITPNGSVSVANTDLDLNSLFSSFDSMQLTVLGVEEGGFGLGSNATSATFTDLKYIDFFDDGVLAVSLNEEEILQVVIEGYIPTDAFSELILPEHVDDDYVIEFLSGGTGNDLIFGGAGDDLIEGQEGDDVLLGEDGNDLLMGGDGNDSLSGHNGKDALDGGKGEDILTGDKGEDTISGRKGDDQIFGGNGDDLLKGNDGDDFVGGGDGHDNITGGLGSDEIKGGHHSDSIRGGDGNDLIDGGHGNDTIRGNDGSDVITGDDGNDRIWAGAGRDLVYGGTGDDVISGNVGNDIIHGGEGNDSLSGNNGSDQINGGIGNDQLNGGNGADEISGNFGDDLIFGGNGRDALFGGDGSDFLGGGDGTDELYGGAGSDDIKGGHNSDIVGGGDGDDTIDGGHGDDEIRGNDGSDIITGDEGSDQIWGGAGDDQLFGGMGDDFIVGNIGNDTIIGGSGDDTLSGNSGDDVIDGGNGDDVLIGGSGADVFEFNSGVDVISDFESKIDSLVLDDSLWGHDTLTFEKFQSFSSSSNGGGIKLDFGDGNSLEIQGDVNLGELFDDLI</sequence>
<keyword evidence="5" id="KW-0677">Repeat</keyword>
<keyword evidence="7" id="KW-0472">Membrane</keyword>
<feature type="region of interest" description="Disordered" evidence="8">
    <location>
        <begin position="562"/>
        <end position="611"/>
    </location>
</feature>
<keyword evidence="6" id="KW-0843">Virulence</keyword>
<gene>
    <name evidence="9" type="ORF">L0664_00060</name>
</gene>
<dbReference type="InterPro" id="IPR018511">
    <property type="entry name" value="Hemolysin-typ_Ca-bd_CS"/>
</dbReference>
<evidence type="ECO:0000256" key="4">
    <source>
        <dbReference type="ARBA" id="ARBA00022656"/>
    </source>
</evidence>
<dbReference type="InterPro" id="IPR003995">
    <property type="entry name" value="RTX_toxin_determinant-A"/>
</dbReference>
<dbReference type="RefSeq" id="WP_235223581.1">
    <property type="nucleotide sequence ID" value="NZ_JAKGAQ010000001.1"/>
</dbReference>
<feature type="compositionally biased region" description="Basic and acidic residues" evidence="8">
    <location>
        <begin position="573"/>
        <end position="603"/>
    </location>
</feature>
<dbReference type="SUPFAM" id="SSF51445">
    <property type="entry name" value="(Trans)glycosidases"/>
    <property type="match status" value="1"/>
</dbReference>
<evidence type="ECO:0008006" key="11">
    <source>
        <dbReference type="Google" id="ProtNLM"/>
    </source>
</evidence>
<reference evidence="9 10" key="1">
    <citation type="submission" date="2022-01" db="EMBL/GenBank/DDBJ databases">
        <title>Octadecabacter sp. nov., isolated from a marine alga.</title>
        <authorList>
            <person name="Jin M.S."/>
            <person name="Kim H.M."/>
            <person name="Han D.M."/>
            <person name="Jung J.J."/>
            <person name="Jeon C.O."/>
        </authorList>
    </citation>
    <scope>NUCLEOTIDE SEQUENCE [LARGE SCALE GENOMIC DNA]</scope>
    <source>
        <strain evidence="9 10">G9-8</strain>
    </source>
</reference>
<feature type="region of interest" description="Disordered" evidence="8">
    <location>
        <begin position="715"/>
        <end position="748"/>
    </location>
</feature>
<evidence type="ECO:0000256" key="5">
    <source>
        <dbReference type="ARBA" id="ARBA00022737"/>
    </source>
</evidence>
<keyword evidence="10" id="KW-1185">Reference proteome</keyword>
<proteinExistence type="predicted"/>